<gene>
    <name evidence="2" type="ORF">CVO76_12300</name>
</gene>
<keyword evidence="1" id="KW-0472">Membrane</keyword>
<keyword evidence="1" id="KW-1133">Transmembrane helix</keyword>
<feature type="transmembrane region" description="Helical" evidence="1">
    <location>
        <begin position="93"/>
        <end position="118"/>
    </location>
</feature>
<evidence type="ECO:0000313" key="3">
    <source>
        <dbReference type="Proteomes" id="UP000239187"/>
    </source>
</evidence>
<feature type="transmembrane region" description="Helical" evidence="1">
    <location>
        <begin position="124"/>
        <end position="145"/>
    </location>
</feature>
<dbReference type="Proteomes" id="UP000239187">
    <property type="component" value="Chromosome"/>
</dbReference>
<proteinExistence type="predicted"/>
<reference evidence="2 3" key="1">
    <citation type="submission" date="2017-11" db="EMBL/GenBank/DDBJ databases">
        <title>Draft genome of Arthrobacter agilis strain UMCV2, a plant growth-promoting rhizobacterium and biocontrol capacity of phytopathogenic fungi.</title>
        <authorList>
            <person name="Martinez-Camara R."/>
            <person name="Santoyo G."/>
            <person name="Moreno-Hagelsieb G."/>
            <person name="Valencia-Cantero E."/>
        </authorList>
    </citation>
    <scope>NUCLEOTIDE SEQUENCE [LARGE SCALE GENOMIC DNA]</scope>
    <source>
        <strain evidence="2 3">UMCV2</strain>
    </source>
</reference>
<dbReference type="EMBL" id="CP024915">
    <property type="protein sequence ID" value="AUZ88329.1"/>
    <property type="molecule type" value="Genomic_DNA"/>
</dbReference>
<feature type="transmembrane region" description="Helical" evidence="1">
    <location>
        <begin position="33"/>
        <end position="51"/>
    </location>
</feature>
<feature type="transmembrane region" description="Helical" evidence="1">
    <location>
        <begin position="63"/>
        <end position="81"/>
    </location>
</feature>
<organism evidence="2 3">
    <name type="scientific">Arthrobacter agilis</name>
    <dbReference type="NCBI Taxonomy" id="37921"/>
    <lineage>
        <taxon>Bacteria</taxon>
        <taxon>Bacillati</taxon>
        <taxon>Actinomycetota</taxon>
        <taxon>Actinomycetes</taxon>
        <taxon>Micrococcales</taxon>
        <taxon>Micrococcaceae</taxon>
        <taxon>Arthrobacter</taxon>
    </lineage>
</organism>
<keyword evidence="1" id="KW-0812">Transmembrane</keyword>
<dbReference type="AlphaFoldDB" id="A0A2L0UGF9"/>
<evidence type="ECO:0000256" key="1">
    <source>
        <dbReference type="SAM" id="Phobius"/>
    </source>
</evidence>
<accession>A0A2L0UGF9</accession>
<name>A0A2L0UGF9_9MICC</name>
<sequence length="155" mass="16491">METNPQPPSRDEAIHTLKGLSADRDRLAAGIRIPWLLLAGFGAVAAWWVSAGATTSPGENYEPPAMGGLVLAIVLVITYLIRKKTGIRFKRMGLQAGLALASIVVGCLALFSISLGLVSFGLHWAVTLTSITAFTLTTWLASVAYRSAAQNLRRG</sequence>
<evidence type="ECO:0000313" key="2">
    <source>
        <dbReference type="EMBL" id="AUZ88329.1"/>
    </source>
</evidence>
<evidence type="ECO:0008006" key="4">
    <source>
        <dbReference type="Google" id="ProtNLM"/>
    </source>
</evidence>
<protein>
    <recommendedName>
        <fullName evidence="4">Transmembrane protein</fullName>
    </recommendedName>
</protein>